<keyword evidence="1" id="KW-0812">Transmembrane</keyword>
<evidence type="ECO:0000313" key="3">
    <source>
        <dbReference type="Proteomes" id="UP001225316"/>
    </source>
</evidence>
<comment type="caution">
    <text evidence="2">The sequence shown here is derived from an EMBL/GenBank/DDBJ whole genome shotgun (WGS) entry which is preliminary data.</text>
</comment>
<keyword evidence="1" id="KW-0472">Membrane</keyword>
<dbReference type="Proteomes" id="UP001225316">
    <property type="component" value="Unassembled WGS sequence"/>
</dbReference>
<organism evidence="2 3">
    <name type="scientific">Thalassobacterium maritimum</name>
    <dbReference type="NCBI Taxonomy" id="3041265"/>
    <lineage>
        <taxon>Bacteria</taxon>
        <taxon>Pseudomonadati</taxon>
        <taxon>Verrucomicrobiota</taxon>
        <taxon>Opitutia</taxon>
        <taxon>Puniceicoccales</taxon>
        <taxon>Coraliomargaritaceae</taxon>
        <taxon>Thalassobacterium</taxon>
    </lineage>
</organism>
<accession>A0ABU1AXV3</accession>
<keyword evidence="1" id="KW-1133">Transmembrane helix</keyword>
<reference evidence="2 3" key="1">
    <citation type="submission" date="2023-04" db="EMBL/GenBank/DDBJ databases">
        <title>A novel bacteria isolated from coastal sediment.</title>
        <authorList>
            <person name="Liu X.-J."/>
            <person name="Du Z.-J."/>
        </authorList>
    </citation>
    <scope>NUCLEOTIDE SEQUENCE [LARGE SCALE GENOMIC DNA]</scope>
    <source>
        <strain evidence="2 3">SDUM461003</strain>
    </source>
</reference>
<feature type="transmembrane region" description="Helical" evidence="1">
    <location>
        <begin position="36"/>
        <end position="56"/>
    </location>
</feature>
<keyword evidence="3" id="KW-1185">Reference proteome</keyword>
<evidence type="ECO:0000313" key="2">
    <source>
        <dbReference type="EMBL" id="MDQ8208976.1"/>
    </source>
</evidence>
<dbReference type="RefSeq" id="WP_308951727.1">
    <property type="nucleotide sequence ID" value="NZ_JARXHW010000047.1"/>
</dbReference>
<name>A0ABU1AXV3_9BACT</name>
<protein>
    <submittedName>
        <fullName evidence="2">Uncharacterized protein</fullName>
    </submittedName>
</protein>
<evidence type="ECO:0000256" key="1">
    <source>
        <dbReference type="SAM" id="Phobius"/>
    </source>
</evidence>
<feature type="transmembrane region" description="Helical" evidence="1">
    <location>
        <begin position="12"/>
        <end position="30"/>
    </location>
</feature>
<sequence>MYRTESQAKHAGISWGLALAWSLIWFVSGSEDAGRPIIFSFFLVISWLLVFQAYSAKAILRILDRSRSADTPGKDTEVYPVDGGQ</sequence>
<gene>
    <name evidence="2" type="ORF">QEH52_15730</name>
</gene>
<proteinExistence type="predicted"/>
<dbReference type="EMBL" id="JARXHW010000047">
    <property type="protein sequence ID" value="MDQ8208976.1"/>
    <property type="molecule type" value="Genomic_DNA"/>
</dbReference>